<comment type="caution">
    <text evidence="1">The sequence shown here is derived from an EMBL/GenBank/DDBJ whole genome shotgun (WGS) entry which is preliminary data.</text>
</comment>
<sequence length="306" mass="34015">MAETESIGCPSPNCALPVDLLLRSNGGSVIGAHASMLGEKTGAFPTDDMDKVVVTDSELVDCPVRKEVLKVFLDMLHDDDQLSMNLSTISALDDDTMLDLVAAAELYQAEKVKDVCDSWIKLKAPERPWLAFRYALKHRDISTLDRAAPYTLGSNLKVAYQVDRLDHLTARAWYKYREPYIYAIDTFLAVPVPQKNSKRKLHSCGGWDYYEADVIGDVAACTVDGLLKRIGPPSGAETVFSARRWLDALPIQIVNRDPMLHGKTCGTCRTRANGWEMRVRARVRALAGHKFSDVLRELDPIAFESG</sequence>
<dbReference type="AlphaFoldDB" id="A0A8H6LWB8"/>
<protein>
    <recommendedName>
        <fullName evidence="3">BTB domain-containing protein</fullName>
    </recommendedName>
</protein>
<name>A0A8H6LWB8_9AGAR</name>
<dbReference type="Proteomes" id="UP000521943">
    <property type="component" value="Unassembled WGS sequence"/>
</dbReference>
<proteinExistence type="predicted"/>
<keyword evidence="2" id="KW-1185">Reference proteome</keyword>
<organism evidence="1 2">
    <name type="scientific">Ephemerocybe angulata</name>
    <dbReference type="NCBI Taxonomy" id="980116"/>
    <lineage>
        <taxon>Eukaryota</taxon>
        <taxon>Fungi</taxon>
        <taxon>Dikarya</taxon>
        <taxon>Basidiomycota</taxon>
        <taxon>Agaricomycotina</taxon>
        <taxon>Agaricomycetes</taxon>
        <taxon>Agaricomycetidae</taxon>
        <taxon>Agaricales</taxon>
        <taxon>Agaricineae</taxon>
        <taxon>Psathyrellaceae</taxon>
        <taxon>Ephemerocybe</taxon>
    </lineage>
</organism>
<dbReference type="OrthoDB" id="3057577at2759"/>
<evidence type="ECO:0000313" key="2">
    <source>
        <dbReference type="Proteomes" id="UP000521943"/>
    </source>
</evidence>
<reference evidence="1 2" key="1">
    <citation type="submission" date="2020-07" db="EMBL/GenBank/DDBJ databases">
        <title>Comparative genomics of pyrophilous fungi reveals a link between fire events and developmental genes.</title>
        <authorList>
            <consortium name="DOE Joint Genome Institute"/>
            <person name="Steindorff A.S."/>
            <person name="Carver A."/>
            <person name="Calhoun S."/>
            <person name="Stillman K."/>
            <person name="Liu H."/>
            <person name="Lipzen A."/>
            <person name="Pangilinan J."/>
            <person name="Labutti K."/>
            <person name="Bruns T.D."/>
            <person name="Grigoriev I.V."/>
        </authorList>
    </citation>
    <scope>NUCLEOTIDE SEQUENCE [LARGE SCALE GENOMIC DNA]</scope>
    <source>
        <strain evidence="1 2">CBS 144469</strain>
    </source>
</reference>
<gene>
    <name evidence="1" type="ORF">DFP72DRAFT_923142</name>
</gene>
<evidence type="ECO:0000313" key="1">
    <source>
        <dbReference type="EMBL" id="KAF6746313.1"/>
    </source>
</evidence>
<accession>A0A8H6LWB8</accession>
<evidence type="ECO:0008006" key="3">
    <source>
        <dbReference type="Google" id="ProtNLM"/>
    </source>
</evidence>
<dbReference type="EMBL" id="JACGCI010000094">
    <property type="protein sequence ID" value="KAF6746313.1"/>
    <property type="molecule type" value="Genomic_DNA"/>
</dbReference>